<keyword evidence="3" id="KW-1185">Reference proteome</keyword>
<reference evidence="2" key="2">
    <citation type="submission" date="2023-03" db="EMBL/GenBank/DDBJ databases">
        <authorList>
            <person name="Zhang Z."/>
        </authorList>
    </citation>
    <scope>NUCLEOTIDE SEQUENCE</scope>
    <source>
        <strain evidence="2">DSA</strain>
    </source>
</reference>
<dbReference type="RefSeq" id="WP_304541980.1">
    <property type="nucleotide sequence ID" value="NZ_JARPTC010000008.1"/>
</dbReference>
<dbReference type="CDD" id="cd06915">
    <property type="entry name" value="NTP_transferase_WcbM_like"/>
    <property type="match status" value="1"/>
</dbReference>
<dbReference type="EMBL" id="JARPTC010000008">
    <property type="protein sequence ID" value="MDO7786865.1"/>
    <property type="molecule type" value="Genomic_DNA"/>
</dbReference>
<organism evidence="2 3">
    <name type="scientific">Desulforamulus aquiferis</name>
    <dbReference type="NCBI Taxonomy" id="1397668"/>
    <lineage>
        <taxon>Bacteria</taxon>
        <taxon>Bacillati</taxon>
        <taxon>Bacillota</taxon>
        <taxon>Clostridia</taxon>
        <taxon>Eubacteriales</taxon>
        <taxon>Peptococcaceae</taxon>
        <taxon>Desulforamulus</taxon>
    </lineage>
</organism>
<dbReference type="InterPro" id="IPR050486">
    <property type="entry name" value="Mannose-1P_guanyltransferase"/>
</dbReference>
<evidence type="ECO:0000313" key="2">
    <source>
        <dbReference type="EMBL" id="MDO7786865.1"/>
    </source>
</evidence>
<dbReference type="PANTHER" id="PTHR22572">
    <property type="entry name" value="SUGAR-1-PHOSPHATE GUANYL TRANSFERASE"/>
    <property type="match status" value="1"/>
</dbReference>
<name>A0AAW7ZCA1_9FIRM</name>
<comment type="caution">
    <text evidence="2">The sequence shown here is derived from an EMBL/GenBank/DDBJ whole genome shotgun (WGS) entry which is preliminary data.</text>
</comment>
<sequence>MEAVILAGGFGTRLKHIVSDVPKPMAPVCGKPFLEYIINYLKSNGVRRIVLAVGYMREKIIEYFGTDFHGVSIVYSEEETPLLTGGAIKKALSYCKNDNIFVINGDTYFGVDLKQMHECFVSSRSVLKIAVKHMYNFDRYGTVEFTGERIINFYAKRLIKGGFINGGVYLMKKSLLDGYGGAFSFETDVMEKLVNNIHITVFQSNGYFIDIGVPDDYARAQIDFKQMRKER</sequence>
<gene>
    <name evidence="2" type="ORF">P6N53_06470</name>
</gene>
<dbReference type="Proteomes" id="UP001172911">
    <property type="component" value="Unassembled WGS sequence"/>
</dbReference>
<evidence type="ECO:0000259" key="1">
    <source>
        <dbReference type="Pfam" id="PF00483"/>
    </source>
</evidence>
<dbReference type="InterPro" id="IPR029044">
    <property type="entry name" value="Nucleotide-diphossugar_trans"/>
</dbReference>
<proteinExistence type="predicted"/>
<protein>
    <submittedName>
        <fullName evidence="2">Nucleotidyltransferase family protein</fullName>
    </submittedName>
</protein>
<dbReference type="Pfam" id="PF00483">
    <property type="entry name" value="NTP_transferase"/>
    <property type="match status" value="1"/>
</dbReference>
<reference evidence="2" key="1">
    <citation type="journal article" date="2023" name="J. Hazard. Mater.">
        <title>Anaerobic biodegradation of pyrene and benzo[a]pyrene by a new sulfate-reducing Desulforamulus aquiferis strain DSA.</title>
        <authorList>
            <person name="Zhang Z."/>
            <person name="Sun J."/>
            <person name="Gong X."/>
            <person name="Wang C."/>
            <person name="Wang H."/>
        </authorList>
    </citation>
    <scope>NUCLEOTIDE SEQUENCE</scope>
    <source>
        <strain evidence="2">DSA</strain>
    </source>
</reference>
<dbReference type="AlphaFoldDB" id="A0AAW7ZCA1"/>
<feature type="domain" description="Nucleotidyl transferase" evidence="1">
    <location>
        <begin position="3"/>
        <end position="223"/>
    </location>
</feature>
<evidence type="ECO:0000313" key="3">
    <source>
        <dbReference type="Proteomes" id="UP001172911"/>
    </source>
</evidence>
<dbReference type="InterPro" id="IPR005835">
    <property type="entry name" value="NTP_transferase_dom"/>
</dbReference>
<accession>A0AAW7ZCA1</accession>
<dbReference type="SUPFAM" id="SSF53448">
    <property type="entry name" value="Nucleotide-diphospho-sugar transferases"/>
    <property type="match status" value="1"/>
</dbReference>
<dbReference type="Gene3D" id="3.90.550.10">
    <property type="entry name" value="Spore Coat Polysaccharide Biosynthesis Protein SpsA, Chain A"/>
    <property type="match status" value="1"/>
</dbReference>